<evidence type="ECO:0000256" key="5">
    <source>
        <dbReference type="ARBA" id="ARBA00022618"/>
    </source>
</evidence>
<dbReference type="Gene3D" id="3.30.70.1050">
    <property type="entry name" value="Trigger factor ribosome-binding domain"/>
    <property type="match status" value="1"/>
</dbReference>
<dbReference type="EMBL" id="RJVI01000002">
    <property type="protein sequence ID" value="ROR31994.1"/>
    <property type="molecule type" value="Genomic_DNA"/>
</dbReference>
<evidence type="ECO:0000259" key="14">
    <source>
        <dbReference type="PROSITE" id="PS50059"/>
    </source>
</evidence>
<evidence type="ECO:0000256" key="9">
    <source>
        <dbReference type="ARBA" id="ARBA00023306"/>
    </source>
</evidence>
<dbReference type="InterPro" id="IPR008880">
    <property type="entry name" value="Trigger_fac_C"/>
</dbReference>
<evidence type="ECO:0000313" key="15">
    <source>
        <dbReference type="EMBL" id="ROR31994.1"/>
    </source>
</evidence>
<dbReference type="Pfam" id="PF05698">
    <property type="entry name" value="Trigger_C"/>
    <property type="match status" value="1"/>
</dbReference>
<proteinExistence type="inferred from homology"/>
<dbReference type="PANTHER" id="PTHR30560">
    <property type="entry name" value="TRIGGER FACTOR CHAPERONE AND PEPTIDYL-PROLYL CIS/TRANS ISOMERASE"/>
    <property type="match status" value="1"/>
</dbReference>
<dbReference type="EC" id="5.2.1.8" evidence="3 11"/>
<dbReference type="Pfam" id="PF05697">
    <property type="entry name" value="Trigger_N"/>
    <property type="match status" value="1"/>
</dbReference>
<comment type="catalytic activity">
    <reaction evidence="1 11 12">
        <text>[protein]-peptidylproline (omega=180) = [protein]-peptidylproline (omega=0)</text>
        <dbReference type="Rhea" id="RHEA:16237"/>
        <dbReference type="Rhea" id="RHEA-COMP:10747"/>
        <dbReference type="Rhea" id="RHEA-COMP:10748"/>
        <dbReference type="ChEBI" id="CHEBI:83833"/>
        <dbReference type="ChEBI" id="CHEBI:83834"/>
        <dbReference type="EC" id="5.2.1.8"/>
    </reaction>
</comment>
<dbReference type="SUPFAM" id="SSF102735">
    <property type="entry name" value="Trigger factor ribosome-binding domain"/>
    <property type="match status" value="1"/>
</dbReference>
<dbReference type="SUPFAM" id="SSF109998">
    <property type="entry name" value="Triger factor/SurA peptide-binding domain-like"/>
    <property type="match status" value="1"/>
</dbReference>
<evidence type="ECO:0000256" key="10">
    <source>
        <dbReference type="ARBA" id="ARBA00029986"/>
    </source>
</evidence>
<dbReference type="GO" id="GO:0043335">
    <property type="term" value="P:protein unfolding"/>
    <property type="evidence" value="ECO:0007669"/>
    <property type="project" value="TreeGrafter"/>
</dbReference>
<dbReference type="Pfam" id="PF00254">
    <property type="entry name" value="FKBP_C"/>
    <property type="match status" value="1"/>
</dbReference>
<evidence type="ECO:0000256" key="12">
    <source>
        <dbReference type="PROSITE-ProRule" id="PRU00277"/>
    </source>
</evidence>
<feature type="domain" description="PPIase FKBP-type" evidence="14">
    <location>
        <begin position="161"/>
        <end position="221"/>
    </location>
</feature>
<evidence type="ECO:0000256" key="11">
    <source>
        <dbReference type="HAMAP-Rule" id="MF_00303"/>
    </source>
</evidence>
<dbReference type="Gene3D" id="1.10.3120.10">
    <property type="entry name" value="Trigger factor, C-terminal domain"/>
    <property type="match status" value="1"/>
</dbReference>
<evidence type="ECO:0000256" key="4">
    <source>
        <dbReference type="ARBA" id="ARBA00016902"/>
    </source>
</evidence>
<dbReference type="Gene3D" id="3.10.50.40">
    <property type="match status" value="1"/>
</dbReference>
<dbReference type="HAMAP" id="MF_00303">
    <property type="entry name" value="Trigger_factor_Tig"/>
    <property type="match status" value="1"/>
</dbReference>
<dbReference type="InterPro" id="IPR036611">
    <property type="entry name" value="Trigger_fac_ribosome-bd_sf"/>
</dbReference>
<comment type="subcellular location">
    <subcellularLocation>
        <location evidence="11">Cytoplasm</location>
    </subcellularLocation>
    <text evidence="11">About half TF is bound to the ribosome near the polypeptide exit tunnel while the other half is free in the cytoplasm.</text>
</comment>
<evidence type="ECO:0000256" key="2">
    <source>
        <dbReference type="ARBA" id="ARBA00005464"/>
    </source>
</evidence>
<sequence length="429" mass="48247">MRVTVEVTEGLGRRMKVEVPAETIEQEVESRLRSLAGRVKVPGFRPGKVPFRVVQRQFGEEVRREVIGDVMARTYQEALIKESLRPAGGPTIEPGELEAGKPFQYTATFEVYPEIELADPAALEIERPTAEVTDADIDAMIERLRRQRTRWEAVAREAREGDRVTIDFHGTCEGEEFGGNRAEEVPVVIGAGSLIPGFEEQLVGAKAGEERVVEVTFPEDYRDRKLAGRPARFEVRVRSVEEPVLPEVDAEFIRAYGIEDGDMERFRRELRANMERELADTLRAMTKRAVVEALLAANPVELPQALVKEEIDALRKQLGPGAEQAPDALFEAEARRRVAAGLLLGEAMKKAGIELDEARVRAEIERRAAAYEDPEEVVRWYHANPQARAAVEHLVLEEQIIDWLLEQAKVTERAHSFDEIMNPRQAEAA</sequence>
<dbReference type="NCBIfam" id="TIGR00115">
    <property type="entry name" value="tig"/>
    <property type="match status" value="1"/>
</dbReference>
<dbReference type="GO" id="GO:0044183">
    <property type="term" value="F:protein folding chaperone"/>
    <property type="evidence" value="ECO:0007669"/>
    <property type="project" value="TreeGrafter"/>
</dbReference>
<reference evidence="15 16" key="1">
    <citation type="submission" date="2018-11" db="EMBL/GenBank/DDBJ databases">
        <title>Genomic Encyclopedia of Type Strains, Phase IV (KMG-IV): sequencing the most valuable type-strain genomes for metagenomic binning, comparative biology and taxonomic classification.</title>
        <authorList>
            <person name="Goeker M."/>
        </authorList>
    </citation>
    <scope>NUCLEOTIDE SEQUENCE [LARGE SCALE GENOMIC DNA]</scope>
    <source>
        <strain evidence="15 16">DSM 100275</strain>
    </source>
</reference>
<name>A0A3N1XZG3_9GAMM</name>
<dbReference type="InterPro" id="IPR046357">
    <property type="entry name" value="PPIase_dom_sf"/>
</dbReference>
<dbReference type="GO" id="GO:0005737">
    <property type="term" value="C:cytoplasm"/>
    <property type="evidence" value="ECO:0007669"/>
    <property type="project" value="UniProtKB-SubCell"/>
</dbReference>
<dbReference type="GO" id="GO:0003755">
    <property type="term" value="F:peptidyl-prolyl cis-trans isomerase activity"/>
    <property type="evidence" value="ECO:0007669"/>
    <property type="project" value="UniProtKB-UniRule"/>
</dbReference>
<evidence type="ECO:0000256" key="3">
    <source>
        <dbReference type="ARBA" id="ARBA00013194"/>
    </source>
</evidence>
<keyword evidence="11" id="KW-0963">Cytoplasm</keyword>
<dbReference type="RefSeq" id="WP_123400977.1">
    <property type="nucleotide sequence ID" value="NZ_RJVI01000002.1"/>
</dbReference>
<dbReference type="PANTHER" id="PTHR30560:SF3">
    <property type="entry name" value="TRIGGER FACTOR-LIKE PROTEIN TIG, CHLOROPLASTIC"/>
    <property type="match status" value="1"/>
</dbReference>
<gene>
    <name evidence="11" type="primary">tig</name>
    <name evidence="15" type="ORF">EDC57_1177</name>
</gene>
<evidence type="ECO:0000256" key="6">
    <source>
        <dbReference type="ARBA" id="ARBA00023110"/>
    </source>
</evidence>
<keyword evidence="7 11" id="KW-0143">Chaperone</keyword>
<evidence type="ECO:0000256" key="13">
    <source>
        <dbReference type="RuleBase" id="RU003914"/>
    </source>
</evidence>
<comment type="caution">
    <text evidence="15">The sequence shown here is derived from an EMBL/GenBank/DDBJ whole genome shotgun (WGS) entry which is preliminary data.</text>
</comment>
<organism evidence="15 16">
    <name type="scientific">Inmirania thermothiophila</name>
    <dbReference type="NCBI Taxonomy" id="1750597"/>
    <lineage>
        <taxon>Bacteria</taxon>
        <taxon>Pseudomonadati</taxon>
        <taxon>Pseudomonadota</taxon>
        <taxon>Gammaproteobacteria</taxon>
        <taxon>Chromatiales</taxon>
        <taxon>Ectothiorhodospiraceae</taxon>
        <taxon>Inmirania</taxon>
    </lineage>
</organism>
<dbReference type="Proteomes" id="UP000276634">
    <property type="component" value="Unassembled WGS sequence"/>
</dbReference>
<dbReference type="GO" id="GO:0051301">
    <property type="term" value="P:cell division"/>
    <property type="evidence" value="ECO:0007669"/>
    <property type="project" value="UniProtKB-KW"/>
</dbReference>
<keyword evidence="6 11" id="KW-0697">Rotamase</keyword>
<dbReference type="FunFam" id="3.10.50.40:FF:000001">
    <property type="entry name" value="Trigger factor"/>
    <property type="match status" value="1"/>
</dbReference>
<dbReference type="SUPFAM" id="SSF54534">
    <property type="entry name" value="FKBP-like"/>
    <property type="match status" value="1"/>
</dbReference>
<evidence type="ECO:0000256" key="8">
    <source>
        <dbReference type="ARBA" id="ARBA00023235"/>
    </source>
</evidence>
<evidence type="ECO:0000313" key="16">
    <source>
        <dbReference type="Proteomes" id="UP000276634"/>
    </source>
</evidence>
<dbReference type="GO" id="GO:0043022">
    <property type="term" value="F:ribosome binding"/>
    <property type="evidence" value="ECO:0007669"/>
    <property type="project" value="TreeGrafter"/>
</dbReference>
<dbReference type="PROSITE" id="PS50059">
    <property type="entry name" value="FKBP_PPIASE"/>
    <property type="match status" value="1"/>
</dbReference>
<comment type="domain">
    <text evidence="11">Consists of 3 domains; the N-terminus binds the ribosome, the middle domain has PPIase activity, while the C-terminus has intrinsic chaperone activity on its own.</text>
</comment>
<dbReference type="AlphaFoldDB" id="A0A3N1XZG3"/>
<evidence type="ECO:0000256" key="1">
    <source>
        <dbReference type="ARBA" id="ARBA00000971"/>
    </source>
</evidence>
<dbReference type="InterPro" id="IPR001179">
    <property type="entry name" value="PPIase_FKBP_dom"/>
</dbReference>
<keyword evidence="9 11" id="KW-0131">Cell cycle</keyword>
<dbReference type="GO" id="GO:0015031">
    <property type="term" value="P:protein transport"/>
    <property type="evidence" value="ECO:0007669"/>
    <property type="project" value="UniProtKB-UniRule"/>
</dbReference>
<keyword evidence="8 11" id="KW-0413">Isomerase</keyword>
<dbReference type="InterPro" id="IPR005215">
    <property type="entry name" value="Trig_fac"/>
</dbReference>
<comment type="function">
    <text evidence="11">Involved in protein export. Acts as a chaperone by maintaining the newly synthesized protein in an open conformation. Functions as a peptidyl-prolyl cis-trans isomerase.</text>
</comment>
<comment type="similarity">
    <text evidence="2 11 13">Belongs to the FKBP-type PPIase family. Tig subfamily.</text>
</comment>
<dbReference type="OrthoDB" id="9767721at2"/>
<dbReference type="GO" id="GO:0051083">
    <property type="term" value="P:'de novo' cotranslational protein folding"/>
    <property type="evidence" value="ECO:0007669"/>
    <property type="project" value="TreeGrafter"/>
</dbReference>
<dbReference type="PIRSF" id="PIRSF003095">
    <property type="entry name" value="Trigger_factor"/>
    <property type="match status" value="1"/>
</dbReference>
<dbReference type="InterPro" id="IPR037041">
    <property type="entry name" value="Trigger_fac_C_sf"/>
</dbReference>
<dbReference type="InterPro" id="IPR008881">
    <property type="entry name" value="Trigger_fac_ribosome-bd_bac"/>
</dbReference>
<dbReference type="InterPro" id="IPR027304">
    <property type="entry name" value="Trigger_fact/SurA_dom_sf"/>
</dbReference>
<keyword evidence="5 11" id="KW-0132">Cell division</keyword>
<keyword evidence="16" id="KW-1185">Reference proteome</keyword>
<evidence type="ECO:0000256" key="7">
    <source>
        <dbReference type="ARBA" id="ARBA00023186"/>
    </source>
</evidence>
<accession>A0A3N1XZG3</accession>
<protein>
    <recommendedName>
        <fullName evidence="4 11">Trigger factor</fullName>
        <shortName evidence="11">TF</shortName>
        <ecNumber evidence="3 11">5.2.1.8</ecNumber>
    </recommendedName>
    <alternativeName>
        <fullName evidence="10 11">PPIase</fullName>
    </alternativeName>
</protein>